<dbReference type="FunFam" id="3.20.20.70:FF:000011">
    <property type="entry name" value="Biotin synthase"/>
    <property type="match status" value="1"/>
</dbReference>
<dbReference type="SFLD" id="SFLDG01060">
    <property type="entry name" value="BATS_domain_containing"/>
    <property type="match status" value="1"/>
</dbReference>
<dbReference type="Pfam" id="PF06968">
    <property type="entry name" value="BATS"/>
    <property type="match status" value="1"/>
</dbReference>
<dbReference type="PIRSF" id="PIRSF001619">
    <property type="entry name" value="Biotin_synth"/>
    <property type="match status" value="1"/>
</dbReference>
<feature type="binding site" evidence="13 14">
    <location>
        <position position="142"/>
    </location>
    <ligand>
        <name>[2Fe-2S] cluster</name>
        <dbReference type="ChEBI" id="CHEBI:190135"/>
    </ligand>
</feature>
<dbReference type="EC" id="2.8.1.6" evidence="3 13"/>
<evidence type="ECO:0000256" key="6">
    <source>
        <dbReference type="ARBA" id="ARBA00022691"/>
    </source>
</evidence>
<dbReference type="HAMAP" id="MF_01694">
    <property type="entry name" value="BioB"/>
    <property type="match status" value="1"/>
</dbReference>
<keyword evidence="6 13" id="KW-0949">S-adenosyl-L-methionine</keyword>
<feature type="binding site" evidence="13 14">
    <location>
        <position position="71"/>
    </location>
    <ligand>
        <name>[4Fe-4S] cluster</name>
        <dbReference type="ChEBI" id="CHEBI:49883"/>
        <note>4Fe-4S-S-AdoMet</note>
    </ligand>
</feature>
<dbReference type="CDD" id="cd01335">
    <property type="entry name" value="Radical_SAM"/>
    <property type="match status" value="1"/>
</dbReference>
<dbReference type="SUPFAM" id="SSF102114">
    <property type="entry name" value="Radical SAM enzymes"/>
    <property type="match status" value="1"/>
</dbReference>
<evidence type="ECO:0000256" key="5">
    <source>
        <dbReference type="ARBA" id="ARBA00022679"/>
    </source>
</evidence>
<dbReference type="GeneID" id="31888853"/>
<evidence type="ECO:0000256" key="10">
    <source>
        <dbReference type="ARBA" id="ARBA00023004"/>
    </source>
</evidence>
<organism evidence="16 17">
    <name type="scientific">Mesorhizobium plurifarium</name>
    <dbReference type="NCBI Taxonomy" id="69974"/>
    <lineage>
        <taxon>Bacteria</taxon>
        <taxon>Pseudomonadati</taxon>
        <taxon>Pseudomonadota</taxon>
        <taxon>Alphaproteobacteria</taxon>
        <taxon>Hyphomicrobiales</taxon>
        <taxon>Phyllobacteriaceae</taxon>
        <taxon>Mesorhizobium</taxon>
    </lineage>
</organism>
<evidence type="ECO:0000256" key="7">
    <source>
        <dbReference type="ARBA" id="ARBA00022714"/>
    </source>
</evidence>
<dbReference type="PROSITE" id="PS51918">
    <property type="entry name" value="RADICAL_SAM"/>
    <property type="match status" value="1"/>
</dbReference>
<comment type="subunit">
    <text evidence="13">Homodimer.</text>
</comment>
<evidence type="ECO:0000256" key="1">
    <source>
        <dbReference type="ARBA" id="ARBA00004942"/>
    </source>
</evidence>
<keyword evidence="11 13" id="KW-0411">Iron-sulfur</keyword>
<dbReference type="SMART" id="SM00729">
    <property type="entry name" value="Elp3"/>
    <property type="match status" value="1"/>
</dbReference>
<dbReference type="PANTHER" id="PTHR22976:SF2">
    <property type="entry name" value="BIOTIN SYNTHASE, MITOCHONDRIAL"/>
    <property type="match status" value="1"/>
</dbReference>
<comment type="cofactor">
    <cofactor evidence="13">
        <name>[2Fe-2S] cluster</name>
        <dbReference type="ChEBI" id="CHEBI:190135"/>
    </cofactor>
    <text evidence="13">Binds 1 [2Fe-2S] cluster. The cluster is coordinated with 3 cysteines and 1 arginine.</text>
</comment>
<dbReference type="Proteomes" id="UP000046373">
    <property type="component" value="Unassembled WGS sequence"/>
</dbReference>
<dbReference type="UniPathway" id="UPA00078">
    <property type="reaction ID" value="UER00162"/>
</dbReference>
<dbReference type="PANTHER" id="PTHR22976">
    <property type="entry name" value="BIOTIN SYNTHASE"/>
    <property type="match status" value="1"/>
</dbReference>
<keyword evidence="7 13" id="KW-0001">2Fe-2S</keyword>
<dbReference type="AlphaFoldDB" id="A0A090ENY5"/>
<evidence type="ECO:0000256" key="4">
    <source>
        <dbReference type="ARBA" id="ARBA00022485"/>
    </source>
</evidence>
<dbReference type="InterPro" id="IPR058240">
    <property type="entry name" value="rSAM_sf"/>
</dbReference>
<dbReference type="SFLD" id="SFLDS00029">
    <property type="entry name" value="Radical_SAM"/>
    <property type="match status" value="1"/>
</dbReference>
<gene>
    <name evidence="13 16" type="primary">bioB</name>
    <name evidence="16" type="ORF">MPLDJ20_130040</name>
</gene>
<feature type="domain" description="Radical SAM core" evidence="15">
    <location>
        <begin position="52"/>
        <end position="279"/>
    </location>
</feature>
<evidence type="ECO:0000256" key="14">
    <source>
        <dbReference type="PIRSR" id="PIRSR001619-1"/>
    </source>
</evidence>
<feature type="binding site" evidence="13 14">
    <location>
        <position position="202"/>
    </location>
    <ligand>
        <name>[2Fe-2S] cluster</name>
        <dbReference type="ChEBI" id="CHEBI:190135"/>
    </ligand>
</feature>
<evidence type="ECO:0000256" key="3">
    <source>
        <dbReference type="ARBA" id="ARBA00012236"/>
    </source>
</evidence>
<dbReference type="InterPro" id="IPR002684">
    <property type="entry name" value="Biotin_synth/BioAB"/>
</dbReference>
<dbReference type="GO" id="GO:0009102">
    <property type="term" value="P:biotin biosynthetic process"/>
    <property type="evidence" value="ECO:0007669"/>
    <property type="project" value="UniProtKB-UniRule"/>
</dbReference>
<dbReference type="NCBIfam" id="TIGR00433">
    <property type="entry name" value="bioB"/>
    <property type="match status" value="1"/>
</dbReference>
<evidence type="ECO:0000256" key="13">
    <source>
        <dbReference type="HAMAP-Rule" id="MF_01694"/>
    </source>
</evidence>
<dbReference type="Gene3D" id="3.20.20.70">
    <property type="entry name" value="Aldolase class I"/>
    <property type="match status" value="1"/>
</dbReference>
<comment type="pathway">
    <text evidence="1 13">Cofactor biosynthesis; biotin biosynthesis; biotin from 7,8-diaminononanoate: step 2/2.</text>
</comment>
<comment type="similarity">
    <text evidence="2 13">Belongs to the radical SAM superfamily. Biotin synthase family.</text>
</comment>
<keyword evidence="8 13" id="KW-0479">Metal-binding</keyword>
<keyword evidence="10 13" id="KW-0408">Iron</keyword>
<dbReference type="InterPro" id="IPR006638">
    <property type="entry name" value="Elp3/MiaA/NifB-like_rSAM"/>
</dbReference>
<evidence type="ECO:0000256" key="2">
    <source>
        <dbReference type="ARBA" id="ARBA00010765"/>
    </source>
</evidence>
<evidence type="ECO:0000256" key="9">
    <source>
        <dbReference type="ARBA" id="ARBA00022756"/>
    </source>
</evidence>
<dbReference type="GO" id="GO:0004076">
    <property type="term" value="F:biotin synthase activity"/>
    <property type="evidence" value="ECO:0007669"/>
    <property type="project" value="UniProtKB-UniRule"/>
</dbReference>
<dbReference type="SFLD" id="SFLDF00272">
    <property type="entry name" value="biotin_synthase"/>
    <property type="match status" value="1"/>
</dbReference>
<protein>
    <recommendedName>
        <fullName evidence="3 13">Biotin synthase</fullName>
        <ecNumber evidence="3 13">2.8.1.6</ecNumber>
    </recommendedName>
</protein>
<evidence type="ECO:0000256" key="11">
    <source>
        <dbReference type="ARBA" id="ARBA00023014"/>
    </source>
</evidence>
<dbReference type="InterPro" id="IPR007197">
    <property type="entry name" value="rSAM"/>
</dbReference>
<dbReference type="GO" id="GO:0005506">
    <property type="term" value="F:iron ion binding"/>
    <property type="evidence" value="ECO:0007669"/>
    <property type="project" value="UniProtKB-UniRule"/>
</dbReference>
<dbReference type="GO" id="GO:0051537">
    <property type="term" value="F:2 iron, 2 sulfur cluster binding"/>
    <property type="evidence" value="ECO:0007669"/>
    <property type="project" value="UniProtKB-KW"/>
</dbReference>
<evidence type="ECO:0000256" key="8">
    <source>
        <dbReference type="ARBA" id="ARBA00022723"/>
    </source>
</evidence>
<dbReference type="InterPro" id="IPR010722">
    <property type="entry name" value="BATS_dom"/>
</dbReference>
<dbReference type="InterPro" id="IPR024177">
    <property type="entry name" value="Biotin_synthase"/>
</dbReference>
<evidence type="ECO:0000313" key="16">
    <source>
        <dbReference type="EMBL" id="CDX30458.1"/>
    </source>
</evidence>
<name>A0A090ENY5_MESPL</name>
<evidence type="ECO:0000256" key="12">
    <source>
        <dbReference type="ARBA" id="ARBA00051157"/>
    </source>
</evidence>
<comment type="catalytic activity">
    <reaction evidence="12 13">
        <text>(4R,5S)-dethiobiotin + (sulfur carrier)-SH + 2 reduced [2Fe-2S]-[ferredoxin] + 2 S-adenosyl-L-methionine = (sulfur carrier)-H + biotin + 2 5'-deoxyadenosine + 2 L-methionine + 2 oxidized [2Fe-2S]-[ferredoxin]</text>
        <dbReference type="Rhea" id="RHEA:22060"/>
        <dbReference type="Rhea" id="RHEA-COMP:10000"/>
        <dbReference type="Rhea" id="RHEA-COMP:10001"/>
        <dbReference type="Rhea" id="RHEA-COMP:14737"/>
        <dbReference type="Rhea" id="RHEA-COMP:14739"/>
        <dbReference type="ChEBI" id="CHEBI:17319"/>
        <dbReference type="ChEBI" id="CHEBI:29917"/>
        <dbReference type="ChEBI" id="CHEBI:33737"/>
        <dbReference type="ChEBI" id="CHEBI:33738"/>
        <dbReference type="ChEBI" id="CHEBI:57586"/>
        <dbReference type="ChEBI" id="CHEBI:57844"/>
        <dbReference type="ChEBI" id="CHEBI:59789"/>
        <dbReference type="ChEBI" id="CHEBI:64428"/>
        <dbReference type="ChEBI" id="CHEBI:149473"/>
        <dbReference type="EC" id="2.8.1.6"/>
    </reaction>
</comment>
<keyword evidence="4 13" id="KW-0004">4Fe-4S</keyword>
<feature type="binding site" evidence="13 14">
    <location>
        <position position="111"/>
    </location>
    <ligand>
        <name>[2Fe-2S] cluster</name>
        <dbReference type="ChEBI" id="CHEBI:190135"/>
    </ligand>
</feature>
<dbReference type="Pfam" id="PF04055">
    <property type="entry name" value="Radical_SAM"/>
    <property type="match status" value="1"/>
</dbReference>
<keyword evidence="9 13" id="KW-0093">Biotin biosynthesis</keyword>
<comment type="function">
    <text evidence="13">Catalyzes the conversion of dethiobiotin (DTB) to biotin by the insertion of a sulfur atom into dethiobiotin via a radical-based mechanism.</text>
</comment>
<feature type="binding site" evidence="13 14">
    <location>
        <position position="274"/>
    </location>
    <ligand>
        <name>[2Fe-2S] cluster</name>
        <dbReference type="ChEBI" id="CHEBI:190135"/>
    </ligand>
</feature>
<comment type="cofactor">
    <cofactor evidence="13 14">
        <name>[4Fe-4S] cluster</name>
        <dbReference type="ChEBI" id="CHEBI:49883"/>
    </cofactor>
    <text evidence="13 14">Binds 1 [4Fe-4S] cluster. The cluster is coordinated with 3 cysteines and an exchangeable S-adenosyl-L-methionine.</text>
</comment>
<sequence>MNAELGPNLTSDPLGWALPPWTREEAQAIYDQPFNDLLFRAQTIHRENFDPNRVQLSRLLSIKTGGCPEDCGYCSQSAHHQSGLKASKLMEVQRVIGEARKARDAGATRYCMGAAWRSPKERDMDAVVAMVEGVKAIGMETCMTLGMLDLDQAQRLKQAGLDYYNHNIDTSERYYGEVISTRSFADRLDTLENVRQSGIKVCCGGIVGMGEEKVDRIEMLVTLANLPEPPDSVPINMLIPIEGTPLGEAEPIEPIEFVRTIALARIMMPKSHVRLSAGRTAMSDEMQALCFFAGANSIFVGETLLTAGNPGQDKDTLLFRRLGIEPMELEAE</sequence>
<proteinExistence type="inferred from homology"/>
<evidence type="ECO:0000259" key="15">
    <source>
        <dbReference type="PROSITE" id="PS51918"/>
    </source>
</evidence>
<dbReference type="SMART" id="SM00876">
    <property type="entry name" value="BATS"/>
    <property type="match status" value="1"/>
</dbReference>
<keyword evidence="5 13" id="KW-0808">Transferase</keyword>
<dbReference type="SFLD" id="SFLDG01278">
    <property type="entry name" value="biotin_synthase_like"/>
    <property type="match status" value="1"/>
</dbReference>
<reference evidence="16 17" key="1">
    <citation type="submission" date="2014-08" db="EMBL/GenBank/DDBJ databases">
        <authorList>
            <person name="Moulin Lionel"/>
        </authorList>
    </citation>
    <scope>NUCLEOTIDE SEQUENCE [LARGE SCALE GENOMIC DNA]</scope>
</reference>
<evidence type="ECO:0000313" key="17">
    <source>
        <dbReference type="Proteomes" id="UP000046373"/>
    </source>
</evidence>
<feature type="binding site" evidence="13 14">
    <location>
        <position position="74"/>
    </location>
    <ligand>
        <name>[4Fe-4S] cluster</name>
        <dbReference type="ChEBI" id="CHEBI:49883"/>
        <note>4Fe-4S-S-AdoMet</note>
    </ligand>
</feature>
<dbReference type="GO" id="GO:0051539">
    <property type="term" value="F:4 iron, 4 sulfur cluster binding"/>
    <property type="evidence" value="ECO:0007669"/>
    <property type="project" value="UniProtKB-KW"/>
</dbReference>
<dbReference type="InterPro" id="IPR013785">
    <property type="entry name" value="Aldolase_TIM"/>
</dbReference>
<comment type="cofactor">
    <cofactor evidence="14">
        <name>[2Fe-2S] cluster</name>
        <dbReference type="ChEBI" id="CHEBI:190135"/>
    </cofactor>
    <text evidence="14">Binds 1 [2Fe-2S] cluster. The cluster is coordinated with 3 cysteines and 1 arginine.</text>
</comment>
<accession>A0A090ENY5</accession>
<dbReference type="EMBL" id="CCNB01000005">
    <property type="protein sequence ID" value="CDX30458.1"/>
    <property type="molecule type" value="Genomic_DNA"/>
</dbReference>
<feature type="binding site" evidence="13 14">
    <location>
        <position position="67"/>
    </location>
    <ligand>
        <name>[4Fe-4S] cluster</name>
        <dbReference type="ChEBI" id="CHEBI:49883"/>
        <note>4Fe-4S-S-AdoMet</note>
    </ligand>
</feature>